<sequence>MGKGGFAGLGMELAAAPAPAIYMINKVAKLGSFPEFHPRITPGEFQPRINPGIPAPGSFPEFQLLDHSQNSSLESVPKFQLGSTQPQDQSWNSSLGSFPKFQLGSFPEFHPRITPGEFQPRINPGIPAPGSFPEFQPRINPRIPGKISVLIITIITNPCTLCKSAPDISTDESQLLEGSEGKCRDDIAAGGFGS</sequence>
<accession>A0A8K1G5C9</accession>
<dbReference type="EMBL" id="SWJQ01000611">
    <property type="protein sequence ID" value="TRZ12194.1"/>
    <property type="molecule type" value="Genomic_DNA"/>
</dbReference>
<reference evidence="1" key="1">
    <citation type="submission" date="2019-04" db="EMBL/GenBank/DDBJ databases">
        <title>Genome assembly of Zosterops borbonicus 15179.</title>
        <authorList>
            <person name="Leroy T."/>
            <person name="Anselmetti Y."/>
            <person name="Tilak M.-K."/>
            <person name="Nabholz B."/>
        </authorList>
    </citation>
    <scope>NUCLEOTIDE SEQUENCE</scope>
    <source>
        <strain evidence="1">HGM_15179</strain>
        <tissue evidence="1">Muscle</tissue>
    </source>
</reference>
<evidence type="ECO:0000313" key="2">
    <source>
        <dbReference type="Proteomes" id="UP000796761"/>
    </source>
</evidence>
<proteinExistence type="predicted"/>
<gene>
    <name evidence="1" type="ORF">HGM15179_014900</name>
</gene>
<comment type="caution">
    <text evidence="1">The sequence shown here is derived from an EMBL/GenBank/DDBJ whole genome shotgun (WGS) entry which is preliminary data.</text>
</comment>
<dbReference type="AlphaFoldDB" id="A0A8K1G5C9"/>
<name>A0A8K1G5C9_9PASS</name>
<evidence type="ECO:0000313" key="1">
    <source>
        <dbReference type="EMBL" id="TRZ12194.1"/>
    </source>
</evidence>
<protein>
    <submittedName>
        <fullName evidence="1">Uncharacterized protein</fullName>
    </submittedName>
</protein>
<organism evidence="1 2">
    <name type="scientific">Zosterops borbonicus</name>
    <dbReference type="NCBI Taxonomy" id="364589"/>
    <lineage>
        <taxon>Eukaryota</taxon>
        <taxon>Metazoa</taxon>
        <taxon>Chordata</taxon>
        <taxon>Craniata</taxon>
        <taxon>Vertebrata</taxon>
        <taxon>Euteleostomi</taxon>
        <taxon>Archelosauria</taxon>
        <taxon>Archosauria</taxon>
        <taxon>Dinosauria</taxon>
        <taxon>Saurischia</taxon>
        <taxon>Theropoda</taxon>
        <taxon>Coelurosauria</taxon>
        <taxon>Aves</taxon>
        <taxon>Neognathae</taxon>
        <taxon>Neoaves</taxon>
        <taxon>Telluraves</taxon>
        <taxon>Australaves</taxon>
        <taxon>Passeriformes</taxon>
        <taxon>Sylvioidea</taxon>
        <taxon>Zosteropidae</taxon>
        <taxon>Zosterops</taxon>
    </lineage>
</organism>
<keyword evidence="2" id="KW-1185">Reference proteome</keyword>
<dbReference type="Proteomes" id="UP000796761">
    <property type="component" value="Unassembled WGS sequence"/>
</dbReference>